<gene>
    <name evidence="5" type="ORF">QWM81_01715</name>
</gene>
<evidence type="ECO:0000313" key="5">
    <source>
        <dbReference type="EMBL" id="MDN3292779.1"/>
    </source>
</evidence>
<dbReference type="InterPro" id="IPR010497">
    <property type="entry name" value="Epoxide_hydro_N"/>
</dbReference>
<evidence type="ECO:0000313" key="6">
    <source>
        <dbReference type="Proteomes" id="UP001174050"/>
    </source>
</evidence>
<dbReference type="InterPro" id="IPR029058">
    <property type="entry name" value="AB_hydrolase_fold"/>
</dbReference>
<reference evidence="5" key="1">
    <citation type="submission" date="2023-06" db="EMBL/GenBank/DDBJ databases">
        <title>WGS-Sequencing of Streptomyces ficellus isolate 21 collected from sand in Gara Djebilet Iron Mine in Algeria.</title>
        <authorList>
            <person name="Zegers G.P."/>
            <person name="Gomez A."/>
            <person name="Gueddou A."/>
            <person name="Zahara A.F."/>
            <person name="Worth M."/>
            <person name="Sevigny J.L."/>
            <person name="Tisa L."/>
        </authorList>
    </citation>
    <scope>NUCLEOTIDE SEQUENCE</scope>
    <source>
        <strain evidence="5">AS11</strain>
    </source>
</reference>
<dbReference type="PIRSF" id="PIRSF001112">
    <property type="entry name" value="Epoxide_hydrolase"/>
    <property type="match status" value="1"/>
</dbReference>
<feature type="domain" description="Epoxide hydrolase N-terminal" evidence="4">
    <location>
        <begin position="1"/>
        <end position="106"/>
    </location>
</feature>
<name>A0ABT7YZW5_9ACTN</name>
<dbReference type="EMBL" id="JAUEPL010000002">
    <property type="protein sequence ID" value="MDN3292779.1"/>
    <property type="molecule type" value="Genomic_DNA"/>
</dbReference>
<evidence type="ECO:0000256" key="3">
    <source>
        <dbReference type="ARBA" id="ARBA00022801"/>
    </source>
</evidence>
<keyword evidence="3 5" id="KW-0378">Hydrolase</keyword>
<evidence type="ECO:0000256" key="1">
    <source>
        <dbReference type="ARBA" id="ARBA00010088"/>
    </source>
</evidence>
<dbReference type="RefSeq" id="WP_290109583.1">
    <property type="nucleotide sequence ID" value="NZ_JAUEPL010000002.1"/>
</dbReference>
<dbReference type="PANTHER" id="PTHR21661">
    <property type="entry name" value="EPOXIDE HYDROLASE 1-RELATED"/>
    <property type="match status" value="1"/>
</dbReference>
<proteinExistence type="inferred from homology"/>
<dbReference type="Proteomes" id="UP001174050">
    <property type="component" value="Unassembled WGS sequence"/>
</dbReference>
<dbReference type="GO" id="GO:0016787">
    <property type="term" value="F:hydrolase activity"/>
    <property type="evidence" value="ECO:0007669"/>
    <property type="project" value="UniProtKB-KW"/>
</dbReference>
<dbReference type="PANTHER" id="PTHR21661:SF35">
    <property type="entry name" value="EPOXIDE HYDROLASE"/>
    <property type="match status" value="1"/>
</dbReference>
<dbReference type="InterPro" id="IPR000639">
    <property type="entry name" value="Epox_hydrolase-like"/>
</dbReference>
<accession>A0ABT7YZW5</accession>
<evidence type="ECO:0000259" key="4">
    <source>
        <dbReference type="Pfam" id="PF06441"/>
    </source>
</evidence>
<comment type="similarity">
    <text evidence="1">Belongs to the peptidase S33 family.</text>
</comment>
<dbReference type="Gene3D" id="3.40.50.1820">
    <property type="entry name" value="alpha/beta hydrolase"/>
    <property type="match status" value="1"/>
</dbReference>
<protein>
    <submittedName>
        <fullName evidence="5">Epoxide hydrolase</fullName>
    </submittedName>
</protein>
<keyword evidence="2" id="KW-0058">Aromatic hydrocarbons catabolism</keyword>
<dbReference type="PRINTS" id="PR00412">
    <property type="entry name" value="EPOXHYDRLASE"/>
</dbReference>
<comment type="caution">
    <text evidence="5">The sequence shown here is derived from an EMBL/GenBank/DDBJ whole genome shotgun (WGS) entry which is preliminary data.</text>
</comment>
<dbReference type="SUPFAM" id="SSF53474">
    <property type="entry name" value="alpha/beta-Hydrolases"/>
    <property type="match status" value="1"/>
</dbReference>
<dbReference type="Pfam" id="PF06441">
    <property type="entry name" value="EHN"/>
    <property type="match status" value="1"/>
</dbReference>
<organism evidence="5 6">
    <name type="scientific">Streptomyces ficellus</name>
    <dbReference type="NCBI Taxonomy" id="1977088"/>
    <lineage>
        <taxon>Bacteria</taxon>
        <taxon>Bacillati</taxon>
        <taxon>Actinomycetota</taxon>
        <taxon>Actinomycetes</taxon>
        <taxon>Kitasatosporales</taxon>
        <taxon>Streptomycetaceae</taxon>
        <taxon>Streptomyces</taxon>
    </lineage>
</organism>
<evidence type="ECO:0000256" key="2">
    <source>
        <dbReference type="ARBA" id="ARBA00022797"/>
    </source>
</evidence>
<keyword evidence="6" id="KW-1185">Reference proteome</keyword>
<sequence length="385" mass="43190">MRPFRIAVGQEALDDLERRLAATRWPEELPGTGWQRGVPVGCLRELAEYWRTGFSWRRAEEHLNAFPQFLTEIDGVDIHFLHIRSPEPDAMPLIVTHGWPGSVAEFLDVIGPLTDPRGHGGDPADAFHLVIPSLPGYGFSGRPREAGWDTARIGRAWAELMHRLGYRRYLVQGGDWGMPVSLRTALADPEHVAGVHLNMLVTLPPEDPAEPARLEPQDRARLEFAAAFEQDGAGWRKIQSTRPQTLAYGLTDSPVGQLAWIAEKFKEWSAAGPAAEIPVSRDWLLTNVSIYWFTASAGPSAQLYYESNRLDADFLRTWAGPWPLAMPVGVAVFPGDAVRPIRRWAERILPTLTHWSEFDRGGHFAALEQPELFVSDVRAFARTRR</sequence>
<dbReference type="InterPro" id="IPR016292">
    <property type="entry name" value="Epoxide_hydrolase"/>
</dbReference>